<gene>
    <name evidence="2" type="ORF">M407DRAFT_214163</name>
</gene>
<dbReference type="OrthoDB" id="3220283at2759"/>
<feature type="compositionally biased region" description="Polar residues" evidence="1">
    <location>
        <begin position="45"/>
        <end position="56"/>
    </location>
</feature>
<dbReference type="HOGENOM" id="CLU_021059_0_0_1"/>
<sequence length="607" mass="67322">MSQSMIDTHSAHGGKPGIAATRSPHEPFGASTVRQNMERRMISPQRAQSAHSSRGSVDSFLIEHFSSSESSDAGDPPPVLPHSPSEPVPPTVERRDLPSSVRPGPKTVSSRAKILFTRLVSCTDDSKSETSSKRRREDAAKGLLQMASRGPDGKDIVARKFVKTAAREENGIRALLKLNDDELQPFQSWLWEEPPYPLASTATDLIDLVVSRSTEGKFLRNTLPKVLHDERSGVGAILRLVDKHPEFFVQVDHDLVFRFGTRSVEQAAPLTCIWRRGVKLLLVLLDRLPEAPLETRDSIHLPLLQVLLQACTEGFLWVDENTIRRGKVGSTDAVQLLKYMFRVLQEVRKDVEALDKIIPSRPSLNRLVGDLMVMFAEDRIQSGNTLNITSLLALKSLSILLQSQVVRENVDLGVVGRWAGVFVDIVLQPSSWQLSLGNEPSAGEFAITELKPEKAAFDILCFLPEPAFANALALALSQCDPKNNPLISPPYKIYRVVASLLSLSNTRRHSRKTSVALIQGGTCEYLAQILSCDDPGSRSHRTFWRAKGLAMTCLGNIMERMDREELRRHVAKGVIESAVSIKDDHDTPMVEKGQATFMLQRYNLAAN</sequence>
<protein>
    <submittedName>
        <fullName evidence="2">Uncharacterized protein</fullName>
    </submittedName>
</protein>
<accession>A0A0C3QEW2</accession>
<feature type="region of interest" description="Disordered" evidence="1">
    <location>
        <begin position="1"/>
        <end position="108"/>
    </location>
</feature>
<dbReference type="EMBL" id="KN823079">
    <property type="protein sequence ID" value="KIO23659.1"/>
    <property type="molecule type" value="Genomic_DNA"/>
</dbReference>
<dbReference type="Proteomes" id="UP000054248">
    <property type="component" value="Unassembled WGS sequence"/>
</dbReference>
<dbReference type="AlphaFoldDB" id="A0A0C3QEW2"/>
<keyword evidence="3" id="KW-1185">Reference proteome</keyword>
<proteinExistence type="predicted"/>
<reference evidence="2 3" key="1">
    <citation type="submission" date="2014-04" db="EMBL/GenBank/DDBJ databases">
        <authorList>
            <consortium name="DOE Joint Genome Institute"/>
            <person name="Kuo A."/>
            <person name="Girlanda M."/>
            <person name="Perotto S."/>
            <person name="Kohler A."/>
            <person name="Nagy L.G."/>
            <person name="Floudas D."/>
            <person name="Copeland A."/>
            <person name="Barry K.W."/>
            <person name="Cichocki N."/>
            <person name="Veneault-Fourrey C."/>
            <person name="LaButti K."/>
            <person name="Lindquist E.A."/>
            <person name="Lipzen A."/>
            <person name="Lundell T."/>
            <person name="Morin E."/>
            <person name="Murat C."/>
            <person name="Sun H."/>
            <person name="Tunlid A."/>
            <person name="Henrissat B."/>
            <person name="Grigoriev I.V."/>
            <person name="Hibbett D.S."/>
            <person name="Martin F."/>
            <person name="Nordberg H.P."/>
            <person name="Cantor M.N."/>
            <person name="Hua S.X."/>
        </authorList>
    </citation>
    <scope>NUCLEOTIDE SEQUENCE [LARGE SCALE GENOMIC DNA]</scope>
    <source>
        <strain evidence="2 3">MUT 4182</strain>
    </source>
</reference>
<organism evidence="2 3">
    <name type="scientific">Tulasnella calospora MUT 4182</name>
    <dbReference type="NCBI Taxonomy" id="1051891"/>
    <lineage>
        <taxon>Eukaryota</taxon>
        <taxon>Fungi</taxon>
        <taxon>Dikarya</taxon>
        <taxon>Basidiomycota</taxon>
        <taxon>Agaricomycotina</taxon>
        <taxon>Agaricomycetes</taxon>
        <taxon>Cantharellales</taxon>
        <taxon>Tulasnellaceae</taxon>
        <taxon>Tulasnella</taxon>
    </lineage>
</organism>
<evidence type="ECO:0000313" key="2">
    <source>
        <dbReference type="EMBL" id="KIO23659.1"/>
    </source>
</evidence>
<evidence type="ECO:0000313" key="3">
    <source>
        <dbReference type="Proteomes" id="UP000054248"/>
    </source>
</evidence>
<name>A0A0C3QEW2_9AGAM</name>
<evidence type="ECO:0000256" key="1">
    <source>
        <dbReference type="SAM" id="MobiDB-lite"/>
    </source>
</evidence>
<reference evidence="3" key="2">
    <citation type="submission" date="2015-01" db="EMBL/GenBank/DDBJ databases">
        <title>Evolutionary Origins and Diversification of the Mycorrhizal Mutualists.</title>
        <authorList>
            <consortium name="DOE Joint Genome Institute"/>
            <consortium name="Mycorrhizal Genomics Consortium"/>
            <person name="Kohler A."/>
            <person name="Kuo A."/>
            <person name="Nagy L.G."/>
            <person name="Floudas D."/>
            <person name="Copeland A."/>
            <person name="Barry K.W."/>
            <person name="Cichocki N."/>
            <person name="Veneault-Fourrey C."/>
            <person name="LaButti K."/>
            <person name="Lindquist E.A."/>
            <person name="Lipzen A."/>
            <person name="Lundell T."/>
            <person name="Morin E."/>
            <person name="Murat C."/>
            <person name="Riley R."/>
            <person name="Ohm R."/>
            <person name="Sun H."/>
            <person name="Tunlid A."/>
            <person name="Henrissat B."/>
            <person name="Grigoriev I.V."/>
            <person name="Hibbett D.S."/>
            <person name="Martin F."/>
        </authorList>
    </citation>
    <scope>NUCLEOTIDE SEQUENCE [LARGE SCALE GENOMIC DNA]</scope>
    <source>
        <strain evidence="3">MUT 4182</strain>
    </source>
</reference>
<feature type="compositionally biased region" description="Pro residues" evidence="1">
    <location>
        <begin position="75"/>
        <end position="90"/>
    </location>
</feature>